<dbReference type="PANTHER" id="PTHR23259:SF70">
    <property type="entry name" value="ACCESSORY GLAND PROTEIN ACP62F-RELATED"/>
    <property type="match status" value="1"/>
</dbReference>
<evidence type="ECO:0000313" key="5">
    <source>
        <dbReference type="Proteomes" id="UP001175271"/>
    </source>
</evidence>
<comment type="caution">
    <text evidence="4">The sequence shown here is derived from an EMBL/GenBank/DDBJ whole genome shotgun (WGS) entry which is preliminary data.</text>
</comment>
<evidence type="ECO:0000256" key="3">
    <source>
        <dbReference type="SAM" id="SignalP"/>
    </source>
</evidence>
<feature type="signal peptide" evidence="3">
    <location>
        <begin position="1"/>
        <end position="16"/>
    </location>
</feature>
<gene>
    <name evidence="4" type="ORF">QR680_006230</name>
</gene>
<keyword evidence="3" id="KW-0732">Signal</keyword>
<dbReference type="GO" id="GO:0004867">
    <property type="term" value="F:serine-type endopeptidase inhibitor activity"/>
    <property type="evidence" value="ECO:0007669"/>
    <property type="project" value="UniProtKB-KW"/>
</dbReference>
<dbReference type="Proteomes" id="UP001175271">
    <property type="component" value="Unassembled WGS sequence"/>
</dbReference>
<proteinExistence type="predicted"/>
<dbReference type="Gene3D" id="2.10.25.10">
    <property type="entry name" value="Laminin"/>
    <property type="match status" value="1"/>
</dbReference>
<evidence type="ECO:0000313" key="4">
    <source>
        <dbReference type="EMBL" id="KAK0412476.1"/>
    </source>
</evidence>
<evidence type="ECO:0008006" key="6">
    <source>
        <dbReference type="Google" id="ProtNLM"/>
    </source>
</evidence>
<keyword evidence="5" id="KW-1185">Reference proteome</keyword>
<organism evidence="4 5">
    <name type="scientific">Steinernema hermaphroditum</name>
    <dbReference type="NCBI Taxonomy" id="289476"/>
    <lineage>
        <taxon>Eukaryota</taxon>
        <taxon>Metazoa</taxon>
        <taxon>Ecdysozoa</taxon>
        <taxon>Nematoda</taxon>
        <taxon>Chromadorea</taxon>
        <taxon>Rhabditida</taxon>
        <taxon>Tylenchina</taxon>
        <taxon>Panagrolaimomorpha</taxon>
        <taxon>Strongyloidoidea</taxon>
        <taxon>Steinernematidae</taxon>
        <taxon>Steinernema</taxon>
    </lineage>
</organism>
<dbReference type="PANTHER" id="PTHR23259">
    <property type="entry name" value="RIDDLE"/>
    <property type="match status" value="1"/>
</dbReference>
<accession>A0AA39HUU8</accession>
<dbReference type="InterPro" id="IPR051368">
    <property type="entry name" value="SerProtInhib-TIL_Domain"/>
</dbReference>
<dbReference type="InterPro" id="IPR036084">
    <property type="entry name" value="Ser_inhib-like_sf"/>
</dbReference>
<keyword evidence="1" id="KW-0646">Protease inhibitor</keyword>
<dbReference type="AlphaFoldDB" id="A0AA39HUU8"/>
<feature type="chain" id="PRO_5041297214" description="TIL domain-containing protein" evidence="3">
    <location>
        <begin position="17"/>
        <end position="95"/>
    </location>
</feature>
<keyword evidence="1" id="KW-0722">Serine protease inhibitor</keyword>
<sequence>MKLIIPVVLLVTIAAARPPVDNFCGENEMMAGCRVCEATCARRVKVCPRMCMPLPPTCQCKPNFFRHAGKCVAAEACPIIEPIPEPIPASNITEN</sequence>
<dbReference type="SUPFAM" id="SSF57567">
    <property type="entry name" value="Serine protease inhibitors"/>
    <property type="match status" value="1"/>
</dbReference>
<reference evidence="4" key="1">
    <citation type="submission" date="2023-06" db="EMBL/GenBank/DDBJ databases">
        <title>Genomic analysis of the entomopathogenic nematode Steinernema hermaphroditum.</title>
        <authorList>
            <person name="Schwarz E.M."/>
            <person name="Heppert J.K."/>
            <person name="Baniya A."/>
            <person name="Schwartz H.T."/>
            <person name="Tan C.-H."/>
            <person name="Antoshechkin I."/>
            <person name="Sternberg P.W."/>
            <person name="Goodrich-Blair H."/>
            <person name="Dillman A.R."/>
        </authorList>
    </citation>
    <scope>NUCLEOTIDE SEQUENCE</scope>
    <source>
        <strain evidence="4">PS9179</strain>
        <tissue evidence="4">Whole animal</tissue>
    </source>
</reference>
<name>A0AA39HUU8_9BILA</name>
<evidence type="ECO:0000256" key="2">
    <source>
        <dbReference type="ARBA" id="ARBA00023157"/>
    </source>
</evidence>
<protein>
    <recommendedName>
        <fullName evidence="6">TIL domain-containing protein</fullName>
    </recommendedName>
</protein>
<evidence type="ECO:0000256" key="1">
    <source>
        <dbReference type="ARBA" id="ARBA00022900"/>
    </source>
</evidence>
<keyword evidence="2" id="KW-1015">Disulfide bond</keyword>
<dbReference type="EMBL" id="JAUCMV010000003">
    <property type="protein sequence ID" value="KAK0412476.1"/>
    <property type="molecule type" value="Genomic_DNA"/>
</dbReference>